<reference evidence="10 11" key="1">
    <citation type="submission" date="2015-02" db="EMBL/GenBank/DDBJ databases">
        <title>Improved understanding of the partial-nitritation anammox process through 23 genomes representing the majority of the microbial community.</title>
        <authorList>
            <person name="Speth D.R."/>
            <person name="In T Zandt M."/>
            <person name="Guerrero Cruz S."/>
            <person name="Jetten M.S."/>
            <person name="Dutilh B.E."/>
        </authorList>
    </citation>
    <scope>NUCLEOTIDE SEQUENCE [LARGE SCALE GENOMIC DNA]</scope>
    <source>
        <strain evidence="10">OLB20</strain>
    </source>
</reference>
<keyword evidence="7" id="KW-0479">Metal-binding</keyword>
<dbReference type="GO" id="GO:0009103">
    <property type="term" value="P:lipopolysaccharide biosynthetic process"/>
    <property type="evidence" value="ECO:0007669"/>
    <property type="project" value="TreeGrafter"/>
</dbReference>
<keyword evidence="3 10" id="KW-0808">Transferase</keyword>
<dbReference type="EC" id="2.7.8.33" evidence="10"/>
<evidence type="ECO:0000256" key="7">
    <source>
        <dbReference type="PIRSR" id="PIRSR600715-1"/>
    </source>
</evidence>
<feature type="binding site" evidence="7">
    <location>
        <position position="182"/>
    </location>
    <ligand>
        <name>Mg(2+)</name>
        <dbReference type="ChEBI" id="CHEBI:18420"/>
    </ligand>
</feature>
<evidence type="ECO:0000256" key="4">
    <source>
        <dbReference type="ARBA" id="ARBA00022692"/>
    </source>
</evidence>
<organism evidence="10 11">
    <name type="scientific">candidate division WS6 bacterium OLB20</name>
    <dbReference type="NCBI Taxonomy" id="1617426"/>
    <lineage>
        <taxon>Bacteria</taxon>
        <taxon>Candidatus Dojkabacteria</taxon>
    </lineage>
</organism>
<dbReference type="GO" id="GO:0005886">
    <property type="term" value="C:plasma membrane"/>
    <property type="evidence" value="ECO:0007669"/>
    <property type="project" value="UniProtKB-SubCell"/>
</dbReference>
<evidence type="ECO:0000256" key="1">
    <source>
        <dbReference type="ARBA" id="ARBA00004651"/>
    </source>
</evidence>
<feature type="transmembrane region" description="Helical" evidence="9">
    <location>
        <begin position="190"/>
        <end position="209"/>
    </location>
</feature>
<dbReference type="PANTHER" id="PTHR22926:SF3">
    <property type="entry name" value="UNDECAPRENYL-PHOSPHATE ALPHA-N-ACETYLGLUCOSAMINYL 1-PHOSPHATE TRANSFERASE"/>
    <property type="match status" value="1"/>
</dbReference>
<evidence type="ECO:0000256" key="8">
    <source>
        <dbReference type="SAM" id="MobiDB-lite"/>
    </source>
</evidence>
<proteinExistence type="predicted"/>
<dbReference type="Pfam" id="PF00953">
    <property type="entry name" value="Glycos_transf_4"/>
    <property type="match status" value="1"/>
</dbReference>
<comment type="caution">
    <text evidence="10">The sequence shown here is derived from an EMBL/GenBank/DDBJ whole genome shotgun (WGS) entry which is preliminary data.</text>
</comment>
<feature type="transmembrane region" description="Helical" evidence="9">
    <location>
        <begin position="12"/>
        <end position="34"/>
    </location>
</feature>
<keyword evidence="6 9" id="KW-0472">Membrane</keyword>
<dbReference type="GO" id="GO:0044038">
    <property type="term" value="P:cell wall macromolecule biosynthetic process"/>
    <property type="evidence" value="ECO:0007669"/>
    <property type="project" value="TreeGrafter"/>
</dbReference>
<feature type="transmembrane region" description="Helical" evidence="9">
    <location>
        <begin position="238"/>
        <end position="259"/>
    </location>
</feature>
<dbReference type="CDD" id="cd06853">
    <property type="entry name" value="GT_WecA_like"/>
    <property type="match status" value="1"/>
</dbReference>
<feature type="transmembrane region" description="Helical" evidence="9">
    <location>
        <begin position="117"/>
        <end position="138"/>
    </location>
</feature>
<dbReference type="AlphaFoldDB" id="A0A136LWX2"/>
<feature type="transmembrane region" description="Helical" evidence="9">
    <location>
        <begin position="89"/>
        <end position="105"/>
    </location>
</feature>
<evidence type="ECO:0000256" key="2">
    <source>
        <dbReference type="ARBA" id="ARBA00022475"/>
    </source>
</evidence>
<dbReference type="InterPro" id="IPR000715">
    <property type="entry name" value="Glycosyl_transferase_4"/>
</dbReference>
<feature type="transmembrane region" description="Helical" evidence="9">
    <location>
        <begin position="271"/>
        <end position="290"/>
    </location>
</feature>
<dbReference type="PANTHER" id="PTHR22926">
    <property type="entry name" value="PHOSPHO-N-ACETYLMURAMOYL-PENTAPEPTIDE-TRANSFERASE"/>
    <property type="match status" value="1"/>
</dbReference>
<dbReference type="EMBL" id="JYNZ01000004">
    <property type="protein sequence ID" value="KXK26149.1"/>
    <property type="molecule type" value="Genomic_DNA"/>
</dbReference>
<protein>
    <submittedName>
        <fullName evidence="10">Putative undecaprenyl-phosphate N-acetylglucosaminyl 1-phosphate transferase</fullName>
        <ecNumber evidence="10">2.7.8.33</ecNumber>
    </submittedName>
</protein>
<evidence type="ECO:0000256" key="5">
    <source>
        <dbReference type="ARBA" id="ARBA00022989"/>
    </source>
</evidence>
<dbReference type="Proteomes" id="UP000070457">
    <property type="component" value="Unassembled WGS sequence"/>
</dbReference>
<dbReference type="STRING" id="1617426.TR69_WS6001001143"/>
<feature type="transmembrane region" description="Helical" evidence="9">
    <location>
        <begin position="328"/>
        <end position="346"/>
    </location>
</feature>
<accession>A0A136LWX2</accession>
<gene>
    <name evidence="10" type="primary">tagO</name>
    <name evidence="10" type="ORF">TR69_WS6001001143</name>
</gene>
<evidence type="ECO:0000256" key="6">
    <source>
        <dbReference type="ARBA" id="ARBA00023136"/>
    </source>
</evidence>
<keyword evidence="2" id="KW-1003">Cell membrane</keyword>
<feature type="region of interest" description="Disordered" evidence="8">
    <location>
        <begin position="380"/>
        <end position="407"/>
    </location>
</feature>
<keyword evidence="7" id="KW-0460">Magnesium</keyword>
<feature type="transmembrane region" description="Helical" evidence="9">
    <location>
        <begin position="66"/>
        <end position="83"/>
    </location>
</feature>
<dbReference type="GO" id="GO:0071555">
    <property type="term" value="P:cell wall organization"/>
    <property type="evidence" value="ECO:0007669"/>
    <property type="project" value="TreeGrafter"/>
</dbReference>
<evidence type="ECO:0000313" key="10">
    <source>
        <dbReference type="EMBL" id="KXK26149.1"/>
    </source>
</evidence>
<feature type="transmembrane region" description="Helical" evidence="9">
    <location>
        <begin position="158"/>
        <end position="178"/>
    </location>
</feature>
<comment type="subcellular location">
    <subcellularLocation>
        <location evidence="1">Cell membrane</location>
        <topology evidence="1">Multi-pass membrane protein</topology>
    </subcellularLocation>
</comment>
<evidence type="ECO:0000256" key="3">
    <source>
        <dbReference type="ARBA" id="ARBA00022679"/>
    </source>
</evidence>
<keyword evidence="5 9" id="KW-1133">Transmembrane helix</keyword>
<feature type="transmembrane region" description="Helical" evidence="9">
    <location>
        <begin position="215"/>
        <end position="231"/>
    </location>
</feature>
<evidence type="ECO:0000313" key="11">
    <source>
        <dbReference type="Proteomes" id="UP000070457"/>
    </source>
</evidence>
<comment type="cofactor">
    <cofactor evidence="7">
        <name>Mg(2+)</name>
        <dbReference type="ChEBI" id="CHEBI:18420"/>
    </cofactor>
</comment>
<dbReference type="GO" id="GO:0036380">
    <property type="term" value="F:UDP-N-acetylglucosamine-undecaprenyl-phosphate N-acetylglucosaminephosphotransferase activity"/>
    <property type="evidence" value="ECO:0007669"/>
    <property type="project" value="UniProtKB-EC"/>
</dbReference>
<keyword evidence="4 9" id="KW-0812">Transmembrane</keyword>
<sequence>MIDPVLQPYVDMLPLALLAFFAALLLTPLVGFIAEKYHFVDLPATMRKRTDKTLEQRLHDNVKPRLGALAVLIPFILIATTQIPMTTQLSGLFLGLIILTVVGVIDDRYELSGGVQFGFQILAAVIVVVTGTTIPAISVAGLDLDFTGWQTALNLGSFVYNMTLPADIITILWIVTLVNALNWVCGIDALGEGMTIIAAVTMTILSVRFGANELALIPFLLGFGVLGFLPYNYPPSKIIGGTAGHGYGFVLAVLSILIAAQSGSGGNGPKLTTAIIILSIPLIDMIWVLINRMRNHKTVNILKLFSISGREHLHHRLMDAGFSAKQTLYIETSAMAIIALVAFQFGGFNTGLVAGIAVITALIVAFTLISLRNRRNSRSSKAIVKKPDGPQPPIVDTGPTPEERFAY</sequence>
<feature type="transmembrane region" description="Helical" evidence="9">
    <location>
        <begin position="352"/>
        <end position="371"/>
    </location>
</feature>
<name>A0A136LWX2_9BACT</name>
<evidence type="ECO:0000256" key="9">
    <source>
        <dbReference type="SAM" id="Phobius"/>
    </source>
</evidence>
<dbReference type="GO" id="GO:0046872">
    <property type="term" value="F:metal ion binding"/>
    <property type="evidence" value="ECO:0007669"/>
    <property type="project" value="UniProtKB-KW"/>
</dbReference>